<gene>
    <name evidence="1" type="ORF">BDU57DRAFT_436091</name>
</gene>
<protein>
    <submittedName>
        <fullName evidence="1">Uncharacterized protein</fullName>
    </submittedName>
</protein>
<proteinExistence type="predicted"/>
<evidence type="ECO:0000313" key="2">
    <source>
        <dbReference type="Proteomes" id="UP000800096"/>
    </source>
</evidence>
<name>A0A6A5R1F9_AMPQU</name>
<accession>A0A6A5R1F9</accession>
<organism evidence="1 2">
    <name type="scientific">Ampelomyces quisqualis</name>
    <name type="common">Powdery mildew agent</name>
    <dbReference type="NCBI Taxonomy" id="50730"/>
    <lineage>
        <taxon>Eukaryota</taxon>
        <taxon>Fungi</taxon>
        <taxon>Dikarya</taxon>
        <taxon>Ascomycota</taxon>
        <taxon>Pezizomycotina</taxon>
        <taxon>Dothideomycetes</taxon>
        <taxon>Pleosporomycetidae</taxon>
        <taxon>Pleosporales</taxon>
        <taxon>Pleosporineae</taxon>
        <taxon>Phaeosphaeriaceae</taxon>
        <taxon>Ampelomyces</taxon>
    </lineage>
</organism>
<dbReference type="EMBL" id="ML979132">
    <property type="protein sequence ID" value="KAF1920804.1"/>
    <property type="molecule type" value="Genomic_DNA"/>
</dbReference>
<dbReference type="AlphaFoldDB" id="A0A6A5R1F9"/>
<keyword evidence="2" id="KW-1185">Reference proteome</keyword>
<sequence>MSKDSSFRICIAFLLVIQIACWALSLADLFIPGKPRLIVRTTMDVISQLFARRSAAMLLYQDFRAAL</sequence>
<evidence type="ECO:0000313" key="1">
    <source>
        <dbReference type="EMBL" id="KAF1920804.1"/>
    </source>
</evidence>
<dbReference type="OrthoDB" id="3744583at2759"/>
<reference evidence="1" key="1">
    <citation type="journal article" date="2020" name="Stud. Mycol.">
        <title>101 Dothideomycetes genomes: a test case for predicting lifestyles and emergence of pathogens.</title>
        <authorList>
            <person name="Haridas S."/>
            <person name="Albert R."/>
            <person name="Binder M."/>
            <person name="Bloem J."/>
            <person name="Labutti K."/>
            <person name="Salamov A."/>
            <person name="Andreopoulos B."/>
            <person name="Baker S."/>
            <person name="Barry K."/>
            <person name="Bills G."/>
            <person name="Bluhm B."/>
            <person name="Cannon C."/>
            <person name="Castanera R."/>
            <person name="Culley D."/>
            <person name="Daum C."/>
            <person name="Ezra D."/>
            <person name="Gonzalez J."/>
            <person name="Henrissat B."/>
            <person name="Kuo A."/>
            <person name="Liang C."/>
            <person name="Lipzen A."/>
            <person name="Lutzoni F."/>
            <person name="Magnuson J."/>
            <person name="Mondo S."/>
            <person name="Nolan M."/>
            <person name="Ohm R."/>
            <person name="Pangilinan J."/>
            <person name="Park H.-J."/>
            <person name="Ramirez L."/>
            <person name="Alfaro M."/>
            <person name="Sun H."/>
            <person name="Tritt A."/>
            <person name="Yoshinaga Y."/>
            <person name="Zwiers L.-H."/>
            <person name="Turgeon B."/>
            <person name="Goodwin S."/>
            <person name="Spatafora J."/>
            <person name="Crous P."/>
            <person name="Grigoriev I."/>
        </authorList>
    </citation>
    <scope>NUCLEOTIDE SEQUENCE</scope>
    <source>
        <strain evidence="1">HMLAC05119</strain>
    </source>
</reference>
<dbReference type="Proteomes" id="UP000800096">
    <property type="component" value="Unassembled WGS sequence"/>
</dbReference>